<dbReference type="AlphaFoldDB" id="A0A1I0E1J9"/>
<comment type="similarity">
    <text evidence="2 7">Belongs to the thioredoxin family. DsbC subfamily.</text>
</comment>
<keyword evidence="3 7" id="KW-0732">Signal</keyword>
<protein>
    <recommendedName>
        <fullName evidence="7">Thiol:disulfide interchange protein</fullName>
    </recommendedName>
</protein>
<feature type="domain" description="Disulphide bond isomerase DsbC/G N-terminal" evidence="8">
    <location>
        <begin position="22"/>
        <end position="79"/>
    </location>
</feature>
<evidence type="ECO:0000313" key="11">
    <source>
        <dbReference type="Proteomes" id="UP000242642"/>
    </source>
</evidence>
<keyword evidence="4 7" id="KW-0574">Periplasm</keyword>
<evidence type="ECO:0000313" key="10">
    <source>
        <dbReference type="EMBL" id="SET38947.1"/>
    </source>
</evidence>
<comment type="subcellular location">
    <subcellularLocation>
        <location evidence="1 7">Periplasm</location>
    </subcellularLocation>
</comment>
<accession>A0A1I0E1J9</accession>
<sequence length="232" mass="25460">MSFIRPLCIAVSLLCLSHTAVANEAIEKKLGGLGMTINKIEDSPIKGLKTVTTEQGVMIASEDGNYLFHGDLYDLTSGQPVNYIAKRLVGEVAKLSDQMITYRAKNEKFAITVFTDITCPYCQKMHQQMNEYNDLGITISYLAFPRQGPLSENAANMQSVWCMADKNTAFDKADKGEIPAPATCDFDIRDHYKLGNQMGVTGTPAILVPSGDLVPGYLPPKEMLAMLEKQAL</sequence>
<dbReference type="InterPro" id="IPR018950">
    <property type="entry name" value="DiS-bond_isomerase_DsbC/G_N"/>
</dbReference>
<feature type="domain" description="Thioredoxin-like fold" evidence="9">
    <location>
        <begin position="104"/>
        <end position="227"/>
    </location>
</feature>
<dbReference type="InterPro" id="IPR036249">
    <property type="entry name" value="Thioredoxin-like_sf"/>
</dbReference>
<evidence type="ECO:0000256" key="3">
    <source>
        <dbReference type="ARBA" id="ARBA00022729"/>
    </source>
</evidence>
<evidence type="ECO:0000259" key="9">
    <source>
        <dbReference type="Pfam" id="PF13098"/>
    </source>
</evidence>
<evidence type="ECO:0000256" key="7">
    <source>
        <dbReference type="RuleBase" id="RU364038"/>
    </source>
</evidence>
<dbReference type="STRING" id="1123402.SAMN02583745_02216"/>
<gene>
    <name evidence="10" type="ORF">SAMN02583745_02216</name>
</gene>
<dbReference type="InterPro" id="IPR051470">
    <property type="entry name" value="Thiol:disulfide_interchange"/>
</dbReference>
<dbReference type="SUPFAM" id="SSF54423">
    <property type="entry name" value="DsbC/DsbG N-terminal domain-like"/>
    <property type="match status" value="1"/>
</dbReference>
<evidence type="ECO:0000256" key="1">
    <source>
        <dbReference type="ARBA" id="ARBA00004418"/>
    </source>
</evidence>
<dbReference type="Gene3D" id="3.10.450.70">
    <property type="entry name" value="Disulphide bond isomerase, DsbC/G, N-terminal"/>
    <property type="match status" value="1"/>
</dbReference>
<evidence type="ECO:0000256" key="5">
    <source>
        <dbReference type="ARBA" id="ARBA00023157"/>
    </source>
</evidence>
<dbReference type="PROSITE" id="PS00194">
    <property type="entry name" value="THIOREDOXIN_1"/>
    <property type="match status" value="1"/>
</dbReference>
<organism evidence="10 11">
    <name type="scientific">Thorsellia anophelis DSM 18579</name>
    <dbReference type="NCBI Taxonomy" id="1123402"/>
    <lineage>
        <taxon>Bacteria</taxon>
        <taxon>Pseudomonadati</taxon>
        <taxon>Pseudomonadota</taxon>
        <taxon>Gammaproteobacteria</taxon>
        <taxon>Enterobacterales</taxon>
        <taxon>Thorselliaceae</taxon>
        <taxon>Thorsellia</taxon>
    </lineage>
</organism>
<reference evidence="11" key="1">
    <citation type="submission" date="2016-10" db="EMBL/GenBank/DDBJ databases">
        <authorList>
            <person name="Varghese N."/>
            <person name="Submissions S."/>
        </authorList>
    </citation>
    <scope>NUCLEOTIDE SEQUENCE [LARGE SCALE GENOMIC DNA]</scope>
    <source>
        <strain evidence="11">DSM 18579</strain>
    </source>
</reference>
<evidence type="ECO:0000259" key="8">
    <source>
        <dbReference type="Pfam" id="PF10411"/>
    </source>
</evidence>
<dbReference type="Proteomes" id="UP000242642">
    <property type="component" value="Unassembled WGS sequence"/>
</dbReference>
<dbReference type="CDD" id="cd03020">
    <property type="entry name" value="DsbA_DsbC_DsbG"/>
    <property type="match status" value="1"/>
</dbReference>
<keyword evidence="5" id="KW-1015">Disulfide bond</keyword>
<feature type="signal peptide" evidence="7">
    <location>
        <begin position="1"/>
        <end position="22"/>
    </location>
</feature>
<comment type="function">
    <text evidence="7">Required for disulfide bond formation in some periplasmic proteins. Acts by transferring its disulfide bond to other proteins and is reduced in the process.</text>
</comment>
<dbReference type="InterPro" id="IPR012336">
    <property type="entry name" value="Thioredoxin-like_fold"/>
</dbReference>
<dbReference type="NCBIfam" id="NF008129">
    <property type="entry name" value="PRK10877.1"/>
    <property type="match status" value="1"/>
</dbReference>
<dbReference type="Pfam" id="PF13098">
    <property type="entry name" value="Thioredoxin_2"/>
    <property type="match status" value="1"/>
</dbReference>
<dbReference type="InterPro" id="IPR033954">
    <property type="entry name" value="DiS-bond_Isoase_DsbC/G"/>
</dbReference>
<dbReference type="EMBL" id="FOHV01000022">
    <property type="protein sequence ID" value="SET38947.1"/>
    <property type="molecule type" value="Genomic_DNA"/>
</dbReference>
<dbReference type="GO" id="GO:0042597">
    <property type="term" value="C:periplasmic space"/>
    <property type="evidence" value="ECO:0007669"/>
    <property type="project" value="UniProtKB-SubCell"/>
</dbReference>
<feature type="chain" id="PRO_5017101168" description="Thiol:disulfide interchange protein" evidence="7">
    <location>
        <begin position="23"/>
        <end position="232"/>
    </location>
</feature>
<keyword evidence="11" id="KW-1185">Reference proteome</keyword>
<dbReference type="InterPro" id="IPR017937">
    <property type="entry name" value="Thioredoxin_CS"/>
</dbReference>
<dbReference type="InterPro" id="IPR009094">
    <property type="entry name" value="DiS-bond_isomerase_DsbC/G_N_sf"/>
</dbReference>
<dbReference type="PANTHER" id="PTHR35272:SF3">
    <property type="entry name" value="THIOL:DISULFIDE INTERCHANGE PROTEIN DSBC"/>
    <property type="match status" value="1"/>
</dbReference>
<evidence type="ECO:0000256" key="4">
    <source>
        <dbReference type="ARBA" id="ARBA00022764"/>
    </source>
</evidence>
<dbReference type="Pfam" id="PF10411">
    <property type="entry name" value="DsbC_N"/>
    <property type="match status" value="1"/>
</dbReference>
<dbReference type="Gene3D" id="3.40.30.10">
    <property type="entry name" value="Glutaredoxin"/>
    <property type="match status" value="1"/>
</dbReference>
<dbReference type="PANTHER" id="PTHR35272">
    <property type="entry name" value="THIOL:DISULFIDE INTERCHANGE PROTEIN DSBC-RELATED"/>
    <property type="match status" value="1"/>
</dbReference>
<keyword evidence="6 7" id="KW-0676">Redox-active center</keyword>
<dbReference type="SUPFAM" id="SSF52833">
    <property type="entry name" value="Thioredoxin-like"/>
    <property type="match status" value="1"/>
</dbReference>
<evidence type="ECO:0000256" key="2">
    <source>
        <dbReference type="ARBA" id="ARBA00009813"/>
    </source>
</evidence>
<evidence type="ECO:0000256" key="6">
    <source>
        <dbReference type="ARBA" id="ARBA00023284"/>
    </source>
</evidence>
<name>A0A1I0E1J9_9GAMM</name>
<proteinExistence type="inferred from homology"/>